<evidence type="ECO:0000259" key="3">
    <source>
        <dbReference type="Pfam" id="PF09832"/>
    </source>
</evidence>
<reference evidence="4 5" key="1">
    <citation type="submission" date="2018-07" db="EMBL/GenBank/DDBJ databases">
        <title>Genomic Encyclopedia of Type Strains, Phase IV (KMG-IV): sequencing the most valuable type-strain genomes for metagenomic binning, comparative biology and taxonomic classification.</title>
        <authorList>
            <person name="Goeker M."/>
        </authorList>
    </citation>
    <scope>NUCLEOTIDE SEQUENCE [LARGE SCALE GENOMIC DNA]</scope>
    <source>
        <strain evidence="4 5">DSM 21352</strain>
    </source>
</reference>
<dbReference type="Pfam" id="PF09832">
    <property type="entry name" value="DUF2059"/>
    <property type="match status" value="1"/>
</dbReference>
<proteinExistence type="predicted"/>
<feature type="region of interest" description="Disordered" evidence="1">
    <location>
        <begin position="173"/>
        <end position="204"/>
    </location>
</feature>
<sequence>MNKHFKTALIGATLAAAVSGAWAQDKAALIKQFIELQRPGVEALARGLVEESSLPIARAGAGYLQTQVPEAKREAAGKAADAELKKYFDDAYPLVRDKAVQLAPAALTPVLDQNFNEEEMRQLVAWVSSPVSKKYQELNPQLQNALTEKLVAETRTSVEPKLRALDTNVAKALGAPTDGGAAKGNGASSSGTSGSAAPKAPAKK</sequence>
<keyword evidence="2" id="KW-0732">Signal</keyword>
<evidence type="ECO:0000256" key="1">
    <source>
        <dbReference type="SAM" id="MobiDB-lite"/>
    </source>
</evidence>
<feature type="compositionally biased region" description="Low complexity" evidence="1">
    <location>
        <begin position="184"/>
        <end position="204"/>
    </location>
</feature>
<feature type="signal peptide" evidence="2">
    <location>
        <begin position="1"/>
        <end position="23"/>
    </location>
</feature>
<accession>A0A370FJK2</accession>
<dbReference type="Proteomes" id="UP000255265">
    <property type="component" value="Unassembled WGS sequence"/>
</dbReference>
<keyword evidence="5" id="KW-1185">Reference proteome</keyword>
<dbReference type="AlphaFoldDB" id="A0A370FJK2"/>
<dbReference type="EMBL" id="QQAV01000002">
    <property type="protein sequence ID" value="RDI27357.1"/>
    <property type="molecule type" value="Genomic_DNA"/>
</dbReference>
<evidence type="ECO:0000256" key="2">
    <source>
        <dbReference type="SAM" id="SignalP"/>
    </source>
</evidence>
<feature type="domain" description="DUF2059" evidence="3">
    <location>
        <begin position="107"/>
        <end position="148"/>
    </location>
</feature>
<dbReference type="InterPro" id="IPR018637">
    <property type="entry name" value="DUF2059"/>
</dbReference>
<organism evidence="4 5">
    <name type="scientific">Pseudacidovorax intermedius</name>
    <dbReference type="NCBI Taxonomy" id="433924"/>
    <lineage>
        <taxon>Bacteria</taxon>
        <taxon>Pseudomonadati</taxon>
        <taxon>Pseudomonadota</taxon>
        <taxon>Betaproteobacteria</taxon>
        <taxon>Burkholderiales</taxon>
        <taxon>Comamonadaceae</taxon>
        <taxon>Pseudacidovorax</taxon>
    </lineage>
</organism>
<gene>
    <name evidence="4" type="ORF">DFR41_102393</name>
</gene>
<evidence type="ECO:0000313" key="4">
    <source>
        <dbReference type="EMBL" id="RDI27357.1"/>
    </source>
</evidence>
<comment type="caution">
    <text evidence="4">The sequence shown here is derived from an EMBL/GenBank/DDBJ whole genome shotgun (WGS) entry which is preliminary data.</text>
</comment>
<dbReference type="OrthoDB" id="8902809at2"/>
<dbReference type="STRING" id="433924.NS331_10640"/>
<evidence type="ECO:0000313" key="5">
    <source>
        <dbReference type="Proteomes" id="UP000255265"/>
    </source>
</evidence>
<dbReference type="RefSeq" id="WP_017761056.1">
    <property type="nucleotide sequence ID" value="NZ_QQAV01000002.1"/>
</dbReference>
<feature type="chain" id="PRO_5016680532" description="DUF2059 domain-containing protein" evidence="2">
    <location>
        <begin position="24"/>
        <end position="204"/>
    </location>
</feature>
<name>A0A370FJK2_9BURK</name>
<protein>
    <recommendedName>
        <fullName evidence="3">DUF2059 domain-containing protein</fullName>
    </recommendedName>
</protein>